<dbReference type="InterPro" id="IPR036365">
    <property type="entry name" value="PGBD-like_sf"/>
</dbReference>
<name>A0ABQ3S3Z3_9ACTN</name>
<evidence type="ECO:0000256" key="1">
    <source>
        <dbReference type="SAM" id="MobiDB-lite"/>
    </source>
</evidence>
<feature type="compositionally biased region" description="Pro residues" evidence="1">
    <location>
        <begin position="84"/>
        <end position="101"/>
    </location>
</feature>
<feature type="region of interest" description="Disordered" evidence="1">
    <location>
        <begin position="60"/>
        <end position="129"/>
    </location>
</feature>
<dbReference type="InterPro" id="IPR036366">
    <property type="entry name" value="PGBDSf"/>
</dbReference>
<sequence>MSEPQDDVCPLCGARRADDGTPACVCARLASDAHRSARTAEAAAAEDFDPVRIRPFVVLGDSQGQGEGREVGDEAGAPGDGTGPPGPVRPVPWPAEGPGGPPSARDTARRTADGSEDAGPGERTPPRRPGRRVRLLLLAGVLAAAVTAAVLTGFLLYDGPAREGVRPQGVRAPVPEETSGSPAATMTGTPSTAASRTPRPSPSASRTHAPPSTTPAAPSRSAVPAPAPSADTTATASPRPGATDSAPSVLRLGDTGPEVAELQSRLRQSGFYTGADSGTYDRQVETAVRSYQLARVVLQDESGVYGAATRAALEAETDEP</sequence>
<keyword evidence="5" id="KW-1185">Reference proteome</keyword>
<keyword evidence="2" id="KW-1133">Transmembrane helix</keyword>
<comment type="caution">
    <text evidence="4">The sequence shown here is derived from an EMBL/GenBank/DDBJ whole genome shotgun (WGS) entry which is preliminary data.</text>
</comment>
<evidence type="ECO:0000313" key="5">
    <source>
        <dbReference type="Proteomes" id="UP000649259"/>
    </source>
</evidence>
<keyword evidence="2" id="KW-0812">Transmembrane</keyword>
<accession>A0ABQ3S3Z3</accession>
<dbReference type="InterPro" id="IPR002477">
    <property type="entry name" value="Peptidoglycan-bd-like"/>
</dbReference>
<evidence type="ECO:0000313" key="4">
    <source>
        <dbReference type="EMBL" id="GHI62839.1"/>
    </source>
</evidence>
<gene>
    <name evidence="4" type="ORF">Saso_44890</name>
</gene>
<dbReference type="GeneID" id="91472342"/>
<evidence type="ECO:0000256" key="2">
    <source>
        <dbReference type="SAM" id="Phobius"/>
    </source>
</evidence>
<feature type="domain" description="Peptidoglycan binding-like" evidence="3">
    <location>
        <begin position="255"/>
        <end position="313"/>
    </location>
</feature>
<keyword evidence="2" id="KW-0472">Membrane</keyword>
<evidence type="ECO:0000259" key="3">
    <source>
        <dbReference type="Pfam" id="PF01471"/>
    </source>
</evidence>
<dbReference type="Pfam" id="PF01471">
    <property type="entry name" value="PG_binding_1"/>
    <property type="match status" value="1"/>
</dbReference>
<feature type="compositionally biased region" description="Polar residues" evidence="1">
    <location>
        <begin position="178"/>
        <end position="188"/>
    </location>
</feature>
<dbReference type="EMBL" id="BNEB01000003">
    <property type="protein sequence ID" value="GHI62839.1"/>
    <property type="molecule type" value="Genomic_DNA"/>
</dbReference>
<proteinExistence type="predicted"/>
<dbReference type="Gene3D" id="1.10.101.10">
    <property type="entry name" value="PGBD-like superfamily/PGBD"/>
    <property type="match status" value="1"/>
</dbReference>
<organism evidence="4 5">
    <name type="scientific">Streptomyces asoensis</name>
    <dbReference type="NCBI Taxonomy" id="249586"/>
    <lineage>
        <taxon>Bacteria</taxon>
        <taxon>Bacillati</taxon>
        <taxon>Actinomycetota</taxon>
        <taxon>Actinomycetes</taxon>
        <taxon>Kitasatosporales</taxon>
        <taxon>Streptomycetaceae</taxon>
        <taxon>Streptomyces</taxon>
    </lineage>
</organism>
<reference evidence="5" key="1">
    <citation type="submission" date="2023-07" db="EMBL/GenBank/DDBJ databases">
        <title>Whole genome shotgun sequence of Streptomyces cacaoi subsp. asoensis NBRC 13813.</title>
        <authorList>
            <person name="Komaki H."/>
            <person name="Tamura T."/>
        </authorList>
    </citation>
    <scope>NUCLEOTIDE SEQUENCE [LARGE SCALE GENOMIC DNA]</scope>
    <source>
        <strain evidence="5">NBRC 13813</strain>
    </source>
</reference>
<feature type="region of interest" description="Disordered" evidence="1">
    <location>
        <begin position="161"/>
        <end position="253"/>
    </location>
</feature>
<feature type="transmembrane region" description="Helical" evidence="2">
    <location>
        <begin position="135"/>
        <end position="157"/>
    </location>
</feature>
<protein>
    <recommendedName>
        <fullName evidence="3">Peptidoglycan binding-like domain-containing protein</fullName>
    </recommendedName>
</protein>
<dbReference type="Proteomes" id="UP000649259">
    <property type="component" value="Unassembled WGS sequence"/>
</dbReference>
<feature type="compositionally biased region" description="Low complexity" evidence="1">
    <location>
        <begin position="189"/>
        <end position="240"/>
    </location>
</feature>
<dbReference type="RefSeq" id="WP_189925199.1">
    <property type="nucleotide sequence ID" value="NZ_BMSI01000011.1"/>
</dbReference>
<dbReference type="SUPFAM" id="SSF47090">
    <property type="entry name" value="PGBD-like"/>
    <property type="match status" value="1"/>
</dbReference>